<keyword evidence="2" id="KW-1185">Reference proteome</keyword>
<dbReference type="AlphaFoldDB" id="F0NH15"/>
<sequence length="40" mass="4529">MAPVGVANISNARDRVRRARRDFLIVNEKGKCNFIKGLRS</sequence>
<accession>F0NH15</accession>
<protein>
    <submittedName>
        <fullName evidence="1">Uncharacterized protein</fullName>
    </submittedName>
</protein>
<proteinExistence type="predicted"/>
<dbReference type="HOGENOM" id="CLU_3283036_0_0_2"/>
<evidence type="ECO:0000313" key="2">
    <source>
        <dbReference type="Proteomes" id="UP000002664"/>
    </source>
</evidence>
<dbReference type="EMBL" id="CP002425">
    <property type="protein sequence ID" value="ADX84582.1"/>
    <property type="molecule type" value="Genomic_DNA"/>
</dbReference>
<evidence type="ECO:0000313" key="1">
    <source>
        <dbReference type="EMBL" id="ADX84582.1"/>
    </source>
</evidence>
<reference evidence="1 2" key="1">
    <citation type="journal article" date="2011" name="J. Bacteriol.">
        <title>Genome analyses of icelandic strains of Sulfolobus islandicus, model organisms for genetic and virus-host interaction studies.</title>
        <authorList>
            <person name="Guo L."/>
            <person name="Brugger K."/>
            <person name="Liu C."/>
            <person name="Shah S.A."/>
            <person name="Zheng H."/>
            <person name="Zhu Y."/>
            <person name="Wang S."/>
            <person name="Lillestol R.K."/>
            <person name="Chen L."/>
            <person name="Frank J."/>
            <person name="Prangishvili D."/>
            <person name="Paulin L."/>
            <person name="She Q."/>
            <person name="Huang L."/>
            <person name="Garrett R.A."/>
        </authorList>
    </citation>
    <scope>NUCLEOTIDE SEQUENCE [LARGE SCALE GENOMIC DNA]</scope>
    <source>
        <strain evidence="1 2">REY15A</strain>
    </source>
</reference>
<dbReference type="Proteomes" id="UP000002664">
    <property type="component" value="Chromosome"/>
</dbReference>
<organism evidence="1 2">
    <name type="scientific">Saccharolobus islandicus (strain REY15A)</name>
    <name type="common">Sulfolobus islandicus</name>
    <dbReference type="NCBI Taxonomy" id="930945"/>
    <lineage>
        <taxon>Archaea</taxon>
        <taxon>Thermoproteota</taxon>
        <taxon>Thermoprotei</taxon>
        <taxon>Sulfolobales</taxon>
        <taxon>Sulfolobaceae</taxon>
        <taxon>Saccharolobus</taxon>
    </lineage>
</organism>
<dbReference type="KEGG" id="sir:SiRe_0496"/>
<gene>
    <name evidence="1" type="ordered locus">SiRe_0496</name>
</gene>
<name>F0NH15_SACI5</name>